<dbReference type="Proteomes" id="UP000274822">
    <property type="component" value="Unassembled WGS sequence"/>
</dbReference>
<reference evidence="6 7" key="1">
    <citation type="journal article" date="2018" name="New Phytol.">
        <title>Phylogenomics of Endogonaceae and evolution of mycorrhizas within Mucoromycota.</title>
        <authorList>
            <person name="Chang Y."/>
            <person name="Desiro A."/>
            <person name="Na H."/>
            <person name="Sandor L."/>
            <person name="Lipzen A."/>
            <person name="Clum A."/>
            <person name="Barry K."/>
            <person name="Grigoriev I.V."/>
            <person name="Martin F.M."/>
            <person name="Stajich J.E."/>
            <person name="Smith M.E."/>
            <person name="Bonito G."/>
            <person name="Spatafora J.W."/>
        </authorList>
    </citation>
    <scope>NUCLEOTIDE SEQUENCE [LARGE SCALE GENOMIC DNA]</scope>
    <source>
        <strain evidence="6 7">AD002</strain>
    </source>
</reference>
<keyword evidence="3 5" id="KW-1133">Transmembrane helix</keyword>
<dbReference type="InterPro" id="IPR035952">
    <property type="entry name" value="Rhomboid-like_sf"/>
</dbReference>
<gene>
    <name evidence="6" type="ORF">BC938DRAFT_483252</name>
</gene>
<evidence type="ECO:0008006" key="8">
    <source>
        <dbReference type="Google" id="ProtNLM"/>
    </source>
</evidence>
<accession>A0A433QVT6</accession>
<evidence type="ECO:0000256" key="4">
    <source>
        <dbReference type="ARBA" id="ARBA00023136"/>
    </source>
</evidence>
<dbReference type="SUPFAM" id="SSF144091">
    <property type="entry name" value="Rhomboid-like"/>
    <property type="match status" value="1"/>
</dbReference>
<feature type="transmembrane region" description="Helical" evidence="5">
    <location>
        <begin position="90"/>
        <end position="110"/>
    </location>
</feature>
<evidence type="ECO:0000313" key="7">
    <source>
        <dbReference type="Proteomes" id="UP000274822"/>
    </source>
</evidence>
<dbReference type="PANTHER" id="PTHR43066">
    <property type="entry name" value="RHOMBOID-RELATED PROTEIN"/>
    <property type="match status" value="1"/>
</dbReference>
<comment type="caution">
    <text evidence="6">The sequence shown here is derived from an EMBL/GenBank/DDBJ whole genome shotgun (WGS) entry which is preliminary data.</text>
</comment>
<keyword evidence="7" id="KW-1185">Reference proteome</keyword>
<dbReference type="PANTHER" id="PTHR43066:SF21">
    <property type="entry name" value="UBIQUITIN-ASSOCIATED DOMAIN-CONTAINING PROTEIN 2"/>
    <property type="match status" value="1"/>
</dbReference>
<evidence type="ECO:0000256" key="3">
    <source>
        <dbReference type="ARBA" id="ARBA00022989"/>
    </source>
</evidence>
<dbReference type="GO" id="GO:0004252">
    <property type="term" value="F:serine-type endopeptidase activity"/>
    <property type="evidence" value="ECO:0007669"/>
    <property type="project" value="TreeGrafter"/>
</dbReference>
<dbReference type="AlphaFoldDB" id="A0A433QVT6"/>
<name>A0A433QVT6_9FUNG</name>
<evidence type="ECO:0000256" key="2">
    <source>
        <dbReference type="ARBA" id="ARBA00022692"/>
    </source>
</evidence>
<organism evidence="6 7">
    <name type="scientific">Jimgerdemannia flammicorona</name>
    <dbReference type="NCBI Taxonomy" id="994334"/>
    <lineage>
        <taxon>Eukaryota</taxon>
        <taxon>Fungi</taxon>
        <taxon>Fungi incertae sedis</taxon>
        <taxon>Mucoromycota</taxon>
        <taxon>Mucoromycotina</taxon>
        <taxon>Endogonomycetes</taxon>
        <taxon>Endogonales</taxon>
        <taxon>Endogonaceae</taxon>
        <taxon>Jimgerdemannia</taxon>
    </lineage>
</organism>
<comment type="subcellular location">
    <subcellularLocation>
        <location evidence="1">Membrane</location>
        <topology evidence="1">Multi-pass membrane protein</topology>
    </subcellularLocation>
</comment>
<keyword evidence="2 5" id="KW-0812">Transmembrane</keyword>
<evidence type="ECO:0000256" key="5">
    <source>
        <dbReference type="SAM" id="Phobius"/>
    </source>
</evidence>
<dbReference type="Gene3D" id="1.20.1540.10">
    <property type="entry name" value="Rhomboid-like"/>
    <property type="match status" value="1"/>
</dbReference>
<sequence length="124" mass="13490">MQSSGPPGFYNAPVSKFLLLSVGGCSLLANVLTVKTAFHLQLTPHLTTHHQFWRLLTHHCAFANSSELFFGGMVLYHLRVIERHFGSSKYAAFLFVSSVISTLLEVGALVSGGPFGLRYIPAGP</sequence>
<dbReference type="EMBL" id="RBNJ01000840">
    <property type="protein sequence ID" value="RUS33923.1"/>
    <property type="molecule type" value="Genomic_DNA"/>
</dbReference>
<keyword evidence="4 5" id="KW-0472">Membrane</keyword>
<proteinExistence type="predicted"/>
<protein>
    <recommendedName>
        <fullName evidence="8">Peptidase S54 rhomboid domain-containing protein</fullName>
    </recommendedName>
</protein>
<evidence type="ECO:0000256" key="1">
    <source>
        <dbReference type="ARBA" id="ARBA00004141"/>
    </source>
</evidence>
<evidence type="ECO:0000313" key="6">
    <source>
        <dbReference type="EMBL" id="RUS33923.1"/>
    </source>
</evidence>
<dbReference type="GO" id="GO:0016020">
    <property type="term" value="C:membrane"/>
    <property type="evidence" value="ECO:0007669"/>
    <property type="project" value="UniProtKB-SubCell"/>
</dbReference>